<dbReference type="SUPFAM" id="SSF69318">
    <property type="entry name" value="Integrin alpha N-terminal domain"/>
    <property type="match status" value="1"/>
</dbReference>
<organism evidence="1">
    <name type="scientific">uncultured Bacteroidota bacterium</name>
    <dbReference type="NCBI Taxonomy" id="152509"/>
    <lineage>
        <taxon>Bacteria</taxon>
        <taxon>Pseudomonadati</taxon>
        <taxon>Bacteroidota</taxon>
        <taxon>environmental samples</taxon>
    </lineage>
</organism>
<accession>H5SG31</accession>
<reference evidence="1" key="1">
    <citation type="journal article" date="2005" name="Environ. Microbiol.">
        <title>Genetic and functional properties of uncultivated thermophilic crenarchaeotes from a subsurface gold mine as revealed by analysis of genome fragments.</title>
        <authorList>
            <person name="Nunoura T."/>
            <person name="Hirayama H."/>
            <person name="Takami H."/>
            <person name="Oida H."/>
            <person name="Nishi S."/>
            <person name="Shimamura S."/>
            <person name="Suzuki Y."/>
            <person name="Inagaki F."/>
            <person name="Takai K."/>
            <person name="Nealson K.H."/>
            <person name="Horikoshi K."/>
        </authorList>
    </citation>
    <scope>NUCLEOTIDE SEQUENCE</scope>
</reference>
<evidence type="ECO:0008006" key="2">
    <source>
        <dbReference type="Google" id="ProtNLM"/>
    </source>
</evidence>
<reference evidence="1" key="2">
    <citation type="journal article" date="2012" name="PLoS ONE">
        <title>A Deeply Branching Thermophilic Bacterium with an Ancient Acetyl-CoA Pathway Dominates a Subsurface Ecosystem.</title>
        <authorList>
            <person name="Takami H."/>
            <person name="Noguchi H."/>
            <person name="Takaki Y."/>
            <person name="Uchiyama I."/>
            <person name="Toyoda A."/>
            <person name="Nishi S."/>
            <person name="Chee G.-J."/>
            <person name="Arai W."/>
            <person name="Nunoura T."/>
            <person name="Itoh T."/>
            <person name="Hattori M."/>
            <person name="Takai K."/>
        </authorList>
    </citation>
    <scope>NUCLEOTIDE SEQUENCE</scope>
</reference>
<protein>
    <recommendedName>
        <fullName evidence="2">FlgD Ig-like domain-containing protein</fullName>
    </recommendedName>
</protein>
<dbReference type="InterPro" id="IPR028994">
    <property type="entry name" value="Integrin_alpha_N"/>
</dbReference>
<gene>
    <name evidence="1" type="ORF">HGMM_F23B02C56</name>
</gene>
<evidence type="ECO:0000313" key="1">
    <source>
        <dbReference type="EMBL" id="BAL55117.1"/>
    </source>
</evidence>
<dbReference type="AlphaFoldDB" id="H5SG31"/>
<dbReference type="Gene3D" id="2.60.40.4070">
    <property type="match status" value="1"/>
</dbReference>
<proteinExistence type="predicted"/>
<name>H5SG31_9BACT</name>
<dbReference type="EMBL" id="AP011709">
    <property type="protein sequence ID" value="BAL55117.1"/>
    <property type="molecule type" value="Genomic_DNA"/>
</dbReference>
<sequence>MPVQPVVSAPQSFGEFLLKFRSDAIAGDVRPVVADVIPNAALAPSIPFAPLEIAAVVGGKLVVLDASGKATYRSAVPPFAQAISFVADSSLLPPALRARLPSLLLLETAEHLAREDSLAVAYVAGYDSAADSVAIITRLTYDLRRYAPNVAAWVRPFFAMPAGNSLAVYAALGMTSPSQQGSILRGIAASRVDPTLLSGSFPIPDAGDTPTDRWTVAPHVGFDQPSIAPLGPNTWLGTLPCTPSSDSATVTTPFGSQTTSTHAYLLAVALNAGLTGEYIPPLELDTFLSAPTAKPVVTPYIVELADSGSIRRFILVAESYSGRPGERGRAQLHLFASDGRPLTHPSDAQRPPFRSESAHGWSLGLGDLDGSASNALLPYYPNNPGAELVLTESSRSLAVPGSRLMVLRYWSGNPVPKPSPAGSVLFPLDTIVTFPITGWLAAVADLDSTSDGKAEILLADGDELYALRMRDYRDPRFRTGAPFDTVWQWRSPGEEITNVAIADLDGDRRLDVIVTTTRSTWVLGTIPPGVLTVTAPADSTFCTGDTIALEWHFRYSGARRYTIGVQPYSGLQAIGPRRIIARDTLIVGDTLRLRIRAADLGIARGRLLVWLGADSTIGDSSGMIAITAGRLRFDTASVPVQATAGMPMTLAGLAVCVDTIALYGSLGPNTQWLPLRATSAISGGAFLARIEVPCITFPPLGSQDTALRICAVGINAADTVRSDTVVLRVVPSPVVLRIVPQQPAYCCSYSIALESSATPCTTASVYVQYAPGQPWVLLDSTARDSLLLPSRDGSSDTLRIRWACNGSCGRSDTAVILPSTRLVQAIVPNPVLRGQELCRIVTAPRQTDRITIRIFDGSDRLVRTLVHDEQRSGGQIYCDVWDCRSDSGELVPPGVYYVLAQASSGWKSFEAVYVR</sequence>